<feature type="region of interest" description="Disordered" evidence="1">
    <location>
        <begin position="1"/>
        <end position="25"/>
    </location>
</feature>
<dbReference type="SUPFAM" id="SSF52833">
    <property type="entry name" value="Thioredoxin-like"/>
    <property type="match status" value="1"/>
</dbReference>
<dbReference type="InterPro" id="IPR013766">
    <property type="entry name" value="Thioredoxin_domain"/>
</dbReference>
<accession>A0A8T4GZ81</accession>
<evidence type="ECO:0000259" key="2">
    <source>
        <dbReference type="PROSITE" id="PS51352"/>
    </source>
</evidence>
<evidence type="ECO:0000256" key="1">
    <source>
        <dbReference type="SAM" id="MobiDB-lite"/>
    </source>
</evidence>
<protein>
    <submittedName>
        <fullName evidence="3">Thiol-disulfide isomerase/thioredoxin</fullName>
    </submittedName>
</protein>
<dbReference type="CDD" id="cd02947">
    <property type="entry name" value="TRX_family"/>
    <property type="match status" value="1"/>
</dbReference>
<feature type="domain" description="Thioredoxin" evidence="2">
    <location>
        <begin position="2"/>
        <end position="131"/>
    </location>
</feature>
<evidence type="ECO:0000313" key="4">
    <source>
        <dbReference type="Proteomes" id="UP000823736"/>
    </source>
</evidence>
<dbReference type="RefSeq" id="WP_209490973.1">
    <property type="nucleotide sequence ID" value="NZ_JAGGLC010000002.1"/>
</dbReference>
<organism evidence="3 4">
    <name type="scientific">Halolamina salifodinae</name>
    <dbReference type="NCBI Taxonomy" id="1202767"/>
    <lineage>
        <taxon>Archaea</taxon>
        <taxon>Methanobacteriati</taxon>
        <taxon>Methanobacteriota</taxon>
        <taxon>Stenosarchaea group</taxon>
        <taxon>Halobacteria</taxon>
        <taxon>Halobacteriales</taxon>
        <taxon>Haloferacaceae</taxon>
    </lineage>
</organism>
<dbReference type="AlphaFoldDB" id="A0A8T4GZ81"/>
<comment type="caution">
    <text evidence="3">The sequence shown here is derived from an EMBL/GenBank/DDBJ whole genome shotgun (WGS) entry which is preliminary data.</text>
</comment>
<sequence length="131" mass="14308">MSNAAPDAPESTLSTLEPDPMWDAESHEDAVDALGADDLVFRIWGGDWCGDCRKQLPAFAAALDAAGVPDERILAYAVEREDGEKVGEGIEEYDIELIPTVIVEKEGEEVARFVENEARPIAQYLADQLSE</sequence>
<name>A0A8T4GZ81_9EURY</name>
<dbReference type="OrthoDB" id="195058at2157"/>
<evidence type="ECO:0000313" key="3">
    <source>
        <dbReference type="EMBL" id="MBP1986685.1"/>
    </source>
</evidence>
<dbReference type="Proteomes" id="UP000823736">
    <property type="component" value="Unassembled WGS sequence"/>
</dbReference>
<keyword evidence="4" id="KW-1185">Reference proteome</keyword>
<dbReference type="Pfam" id="PF00085">
    <property type="entry name" value="Thioredoxin"/>
    <property type="match status" value="1"/>
</dbReference>
<dbReference type="EMBL" id="JAGGLC010000002">
    <property type="protein sequence ID" value="MBP1986685.1"/>
    <property type="molecule type" value="Genomic_DNA"/>
</dbReference>
<dbReference type="InterPro" id="IPR036249">
    <property type="entry name" value="Thioredoxin-like_sf"/>
</dbReference>
<dbReference type="GO" id="GO:0016853">
    <property type="term" value="F:isomerase activity"/>
    <property type="evidence" value="ECO:0007669"/>
    <property type="project" value="UniProtKB-KW"/>
</dbReference>
<dbReference type="PROSITE" id="PS51352">
    <property type="entry name" value="THIOREDOXIN_2"/>
    <property type="match status" value="1"/>
</dbReference>
<dbReference type="Gene3D" id="3.40.30.10">
    <property type="entry name" value="Glutaredoxin"/>
    <property type="match status" value="1"/>
</dbReference>
<gene>
    <name evidence="3" type="ORF">J2753_001179</name>
</gene>
<keyword evidence="3" id="KW-0413">Isomerase</keyword>
<reference evidence="3" key="1">
    <citation type="submission" date="2021-03" db="EMBL/GenBank/DDBJ databases">
        <title>Genomic Encyclopedia of Type Strains, Phase IV (KMG-IV): sequencing the most valuable type-strain genomes for metagenomic binning, comparative biology and taxonomic classification.</title>
        <authorList>
            <person name="Goeker M."/>
        </authorList>
    </citation>
    <scope>NUCLEOTIDE SEQUENCE</scope>
    <source>
        <strain evidence="3">DSM 26232</strain>
    </source>
</reference>
<proteinExistence type="predicted"/>